<organism evidence="2 3">
    <name type="scientific">Prorocentrum cordatum</name>
    <dbReference type="NCBI Taxonomy" id="2364126"/>
    <lineage>
        <taxon>Eukaryota</taxon>
        <taxon>Sar</taxon>
        <taxon>Alveolata</taxon>
        <taxon>Dinophyceae</taxon>
        <taxon>Prorocentrales</taxon>
        <taxon>Prorocentraceae</taxon>
        <taxon>Prorocentrum</taxon>
    </lineage>
</organism>
<protein>
    <submittedName>
        <fullName evidence="2">Uncharacterized protein</fullName>
    </submittedName>
</protein>
<name>A0ABN9VQ39_9DINO</name>
<feature type="compositionally biased region" description="Basic residues" evidence="1">
    <location>
        <begin position="653"/>
        <end position="662"/>
    </location>
</feature>
<accession>A0ABN9VQ39</accession>
<evidence type="ECO:0000313" key="2">
    <source>
        <dbReference type="EMBL" id="CAK0874382.1"/>
    </source>
</evidence>
<gene>
    <name evidence="2" type="ORF">PCOR1329_LOCUS59321</name>
</gene>
<evidence type="ECO:0000256" key="1">
    <source>
        <dbReference type="SAM" id="MobiDB-lite"/>
    </source>
</evidence>
<reference evidence="2" key="1">
    <citation type="submission" date="2023-10" db="EMBL/GenBank/DDBJ databases">
        <authorList>
            <person name="Chen Y."/>
            <person name="Shah S."/>
            <person name="Dougan E. K."/>
            <person name="Thang M."/>
            <person name="Chan C."/>
        </authorList>
    </citation>
    <scope>NUCLEOTIDE SEQUENCE [LARGE SCALE GENOMIC DNA]</scope>
</reference>
<proteinExistence type="predicted"/>
<keyword evidence="3" id="KW-1185">Reference proteome</keyword>
<feature type="compositionally biased region" description="Basic and acidic residues" evidence="1">
    <location>
        <begin position="671"/>
        <end position="681"/>
    </location>
</feature>
<sequence>MSDETKGGGAAEVAAAVAAEMKEMHLSNELRARCNTGAKQRVPVRLLGPHPANRVGVPPNCGRERSLAREIICVGRHQAEADFEGVCARDFPGEKQKGMVGYTSPTQNCKDKARGCLKEMFCSSGAEVLYGTLSHSHLAIILRAIDAGAKWGIPADDLTPAQVAMLQPMCEVGTGLLMMSAVADNDPVVLGPDVMLGEQNCSIIAQAINRPQAFSMRTSEAGAMKALSSEIKNAEADGSDTITYESAMQAVGARLGSFPSDPSFCDIFNIILNLGADGGPRVRELIDFVEARVNSATRMLRLPAFGLVGEVSAQFPRVEVAIIMRAYRLPPRKAPKQAGAPGRCIEPEPAWKQRTLEPQLRRMEDVPHARHVALRTDIAKHLDNNVSAVVQFLTNINIQREKGGGPAVQPAVIAFMAIAFNAITGRPENEQATVMKGERPAMRLPLPVTEWLGPAAARDMGKKEAYMGAVLQALRGRHLALCSRVEQGTESNLPVALPRHATSNKVKVCTKAAVAAGKLALWPCAPKQSKAWDASSRKDKVHVEVWTKNPEEPVETSFYIHPEFAAPESKPPYDAEETGPAQREWKWAGNESTHPFWSVAKLTEVNVVICGRDICVRIPAATNTVDLQAGEELIMEDTRVKRKKEAAPTDRRKAAKKARAKPKSQPQQHKTVLDENGRQDI</sequence>
<dbReference type="EMBL" id="CAUYUJ010017393">
    <property type="protein sequence ID" value="CAK0874382.1"/>
    <property type="molecule type" value="Genomic_DNA"/>
</dbReference>
<dbReference type="Proteomes" id="UP001189429">
    <property type="component" value="Unassembled WGS sequence"/>
</dbReference>
<comment type="caution">
    <text evidence="2">The sequence shown here is derived from an EMBL/GenBank/DDBJ whole genome shotgun (WGS) entry which is preliminary data.</text>
</comment>
<feature type="region of interest" description="Disordered" evidence="1">
    <location>
        <begin position="639"/>
        <end position="681"/>
    </location>
</feature>
<evidence type="ECO:0000313" key="3">
    <source>
        <dbReference type="Proteomes" id="UP001189429"/>
    </source>
</evidence>